<comment type="cofactor">
    <cofactor evidence="1">
        <name>FAD</name>
        <dbReference type="ChEBI" id="CHEBI:57692"/>
    </cofactor>
</comment>
<comment type="caution">
    <text evidence="8">The sequence shown here is derived from an EMBL/GenBank/DDBJ whole genome shotgun (WGS) entry which is preliminary data.</text>
</comment>
<evidence type="ECO:0000256" key="7">
    <source>
        <dbReference type="ARBA" id="ARBA00023002"/>
    </source>
</evidence>
<gene>
    <name evidence="8" type="ORF">C447_11645</name>
</gene>
<organism evidence="8 9">
    <name type="scientific">Halococcus hamelinensis 100A6</name>
    <dbReference type="NCBI Taxonomy" id="1132509"/>
    <lineage>
        <taxon>Archaea</taxon>
        <taxon>Methanobacteriati</taxon>
        <taxon>Methanobacteriota</taxon>
        <taxon>Stenosarchaea group</taxon>
        <taxon>Halobacteria</taxon>
        <taxon>Halobacteriales</taxon>
        <taxon>Halococcaceae</taxon>
        <taxon>Halococcus</taxon>
    </lineage>
</organism>
<dbReference type="PATRIC" id="fig|1132509.6.peg.2646"/>
<sequence length="458" mass="51963">MAERSSGGEVHDLVGIGVGPFNLGLAAMVDGVEEDVETVFLEREPEFDWHEGMLLEGTTLEVPFLADLVTLADPTSPHSYLNYLRETGRIYEFYFYETFQIPRREYNDYLRWVAESLGGLEFSREVVEIGWDDDHEHYVVVAHHPETGERFEYRGENLALGIGSRPQIPEHLQGHPEKDVFHTARYRHNRERVSTADSVAVVGSGQSAAEVFEDLLERQPEAGYRLDWLTRSDGFFPMEYSKLGLQHFTPEYEQYVYDLPQKVKDDLVPNQDRLYKGVDPGTSAAIYDLLYRRSIGDRDPDVGLFAMTEVRDIEAVGDAYALDCHQWQAEESFVHESEVVVLGTGYERPTPGFLEPIENAIGWDDRGRFEVTEDHRLAIDHPGDVFLQNAELHTHGVGVPDLGLGAYRNALFVNRLVGREAYPEDTNTVYQDFAVEQFVERSSGASRHGSDPAPTRND</sequence>
<keyword evidence="6" id="KW-0521">NADP</keyword>
<dbReference type="Proteomes" id="UP000011566">
    <property type="component" value="Unassembled WGS sequence"/>
</dbReference>
<dbReference type="SUPFAM" id="SSF51905">
    <property type="entry name" value="FAD/NAD(P)-binding domain"/>
    <property type="match status" value="1"/>
</dbReference>
<dbReference type="PANTHER" id="PTHR42802">
    <property type="entry name" value="MONOOXYGENASE"/>
    <property type="match status" value="1"/>
</dbReference>
<keyword evidence="9" id="KW-1185">Reference proteome</keyword>
<keyword evidence="4" id="KW-0285">Flavoprotein</keyword>
<evidence type="ECO:0000256" key="2">
    <source>
        <dbReference type="ARBA" id="ARBA00004924"/>
    </source>
</evidence>
<dbReference type="InterPro" id="IPR036188">
    <property type="entry name" value="FAD/NAD-bd_sf"/>
</dbReference>
<accession>M0LWT6</accession>
<dbReference type="OrthoDB" id="224622at2157"/>
<name>M0LWT6_9EURY</name>
<evidence type="ECO:0000256" key="4">
    <source>
        <dbReference type="ARBA" id="ARBA00022630"/>
    </source>
</evidence>
<keyword evidence="7" id="KW-0560">Oxidoreductase</keyword>
<dbReference type="Gene3D" id="3.50.50.60">
    <property type="entry name" value="FAD/NAD(P)-binding domain"/>
    <property type="match status" value="1"/>
</dbReference>
<keyword evidence="5" id="KW-0274">FAD</keyword>
<dbReference type="GO" id="GO:0004497">
    <property type="term" value="F:monooxygenase activity"/>
    <property type="evidence" value="ECO:0007669"/>
    <property type="project" value="UniProtKB-KW"/>
</dbReference>
<comment type="similarity">
    <text evidence="3">Belongs to the lysine N(6)-hydroxylase/L-ornithine N(5)-oxygenase family.</text>
</comment>
<evidence type="ECO:0000256" key="1">
    <source>
        <dbReference type="ARBA" id="ARBA00001974"/>
    </source>
</evidence>
<evidence type="ECO:0000313" key="8">
    <source>
        <dbReference type="EMBL" id="EMA37623.1"/>
    </source>
</evidence>
<dbReference type="AlphaFoldDB" id="M0LWT6"/>
<reference evidence="8 9" key="1">
    <citation type="journal article" date="2014" name="PLoS Genet.">
        <title>Phylogenetically driven sequencing of extremely halophilic archaea reveals strategies for static and dynamic osmo-response.</title>
        <authorList>
            <person name="Becker E.A."/>
            <person name="Seitzer P.M."/>
            <person name="Tritt A."/>
            <person name="Larsen D."/>
            <person name="Krusor M."/>
            <person name="Yao A.I."/>
            <person name="Wu D."/>
            <person name="Madern D."/>
            <person name="Eisen J.A."/>
            <person name="Darling A.E."/>
            <person name="Facciotti M.T."/>
        </authorList>
    </citation>
    <scope>NUCLEOTIDE SEQUENCE [LARGE SCALE GENOMIC DNA]</scope>
    <source>
        <strain evidence="8 9">100A6</strain>
    </source>
</reference>
<evidence type="ECO:0000256" key="5">
    <source>
        <dbReference type="ARBA" id="ARBA00022827"/>
    </source>
</evidence>
<dbReference type="RefSeq" id="WP_007694047.1">
    <property type="nucleotide sequence ID" value="NZ_AJRK01000436.1"/>
</dbReference>
<evidence type="ECO:0000256" key="3">
    <source>
        <dbReference type="ARBA" id="ARBA00007588"/>
    </source>
</evidence>
<dbReference type="InterPro" id="IPR025700">
    <property type="entry name" value="Lys/Orn_oxygenase"/>
</dbReference>
<dbReference type="eggNOG" id="arCOG07945">
    <property type="taxonomic scope" value="Archaea"/>
</dbReference>
<dbReference type="PANTHER" id="PTHR42802:SF1">
    <property type="entry name" value="L-ORNITHINE N(5)-MONOOXYGENASE"/>
    <property type="match status" value="1"/>
</dbReference>
<evidence type="ECO:0000313" key="9">
    <source>
        <dbReference type="Proteomes" id="UP000011566"/>
    </source>
</evidence>
<proteinExistence type="inferred from homology"/>
<dbReference type="EMBL" id="AOMB01000033">
    <property type="protein sequence ID" value="EMA37623.1"/>
    <property type="molecule type" value="Genomic_DNA"/>
</dbReference>
<dbReference type="Pfam" id="PF13434">
    <property type="entry name" value="Lys_Orn_oxgnase"/>
    <property type="match status" value="1"/>
</dbReference>
<comment type="pathway">
    <text evidence="2">Siderophore biosynthesis.</text>
</comment>
<evidence type="ECO:0000256" key="6">
    <source>
        <dbReference type="ARBA" id="ARBA00022857"/>
    </source>
</evidence>
<keyword evidence="8" id="KW-0503">Monooxygenase</keyword>
<protein>
    <submittedName>
        <fullName evidence="8">Monooxygenase</fullName>
    </submittedName>
</protein>